<dbReference type="InterPro" id="IPR050932">
    <property type="entry name" value="TM2D1-3-like"/>
</dbReference>
<dbReference type="Pfam" id="PF05154">
    <property type="entry name" value="TM2"/>
    <property type="match status" value="1"/>
</dbReference>
<keyword evidence="2 5" id="KW-0812">Transmembrane</keyword>
<evidence type="ECO:0000313" key="8">
    <source>
        <dbReference type="EMBL" id="XBM01704.1"/>
    </source>
</evidence>
<proteinExistence type="predicted"/>
<dbReference type="RefSeq" id="WP_348945980.1">
    <property type="nucleotide sequence ID" value="NZ_CP157355.1"/>
</dbReference>
<keyword evidence="3 5" id="KW-1133">Transmembrane helix</keyword>
<evidence type="ECO:0000256" key="1">
    <source>
        <dbReference type="ARBA" id="ARBA00004141"/>
    </source>
</evidence>
<protein>
    <submittedName>
        <fullName evidence="8">TM2 domain-containing protein</fullName>
    </submittedName>
</protein>
<feature type="domain" description="Zinc-ribbon" evidence="7">
    <location>
        <begin position="3"/>
        <end position="22"/>
    </location>
</feature>
<dbReference type="EMBL" id="CP157355">
    <property type="protein sequence ID" value="XBM01704.1"/>
    <property type="molecule type" value="Genomic_DNA"/>
</dbReference>
<dbReference type="InterPro" id="IPR026870">
    <property type="entry name" value="Zinc_ribbon_dom"/>
</dbReference>
<dbReference type="Pfam" id="PF13240">
    <property type="entry name" value="Zn_Ribbon_1"/>
    <property type="match status" value="1"/>
</dbReference>
<feature type="transmembrane region" description="Helical" evidence="5">
    <location>
        <begin position="43"/>
        <end position="62"/>
    </location>
</feature>
<dbReference type="PANTHER" id="PTHR21016:SF25">
    <property type="entry name" value="TM2 DOMAIN-CONTAINING PROTEIN DDB_G0277895-RELATED"/>
    <property type="match status" value="1"/>
</dbReference>
<dbReference type="PANTHER" id="PTHR21016">
    <property type="entry name" value="BETA-AMYLOID BINDING PROTEIN-RELATED"/>
    <property type="match status" value="1"/>
</dbReference>
<evidence type="ECO:0000259" key="7">
    <source>
        <dbReference type="Pfam" id="PF13240"/>
    </source>
</evidence>
<evidence type="ECO:0000256" key="2">
    <source>
        <dbReference type="ARBA" id="ARBA00022692"/>
    </source>
</evidence>
<organism evidence="8">
    <name type="scientific">Chitinibacter mangrovi</name>
    <dbReference type="NCBI Taxonomy" id="3153927"/>
    <lineage>
        <taxon>Bacteria</taxon>
        <taxon>Pseudomonadati</taxon>
        <taxon>Pseudomonadota</taxon>
        <taxon>Betaproteobacteria</taxon>
        <taxon>Neisseriales</taxon>
        <taxon>Chitinibacteraceae</taxon>
        <taxon>Chitinibacter</taxon>
    </lineage>
</organism>
<evidence type="ECO:0000259" key="6">
    <source>
        <dbReference type="Pfam" id="PF05154"/>
    </source>
</evidence>
<evidence type="ECO:0000256" key="4">
    <source>
        <dbReference type="ARBA" id="ARBA00023136"/>
    </source>
</evidence>
<sequence>MPFCPSCGAEVNAKAVVCVKCGVPVNGSTGFAVNPENVSDKEWIVAMLLSFFVGVLGVDRFYLGYTGLGIAKLLTLGGCGIWSLIDFILICMGKVTDVDGRPLKK</sequence>
<dbReference type="GO" id="GO:0016020">
    <property type="term" value="C:membrane"/>
    <property type="evidence" value="ECO:0007669"/>
    <property type="project" value="UniProtKB-SubCell"/>
</dbReference>
<feature type="transmembrane region" description="Helical" evidence="5">
    <location>
        <begin position="74"/>
        <end position="95"/>
    </location>
</feature>
<comment type="subcellular location">
    <subcellularLocation>
        <location evidence="1">Membrane</location>
        <topology evidence="1">Multi-pass membrane protein</topology>
    </subcellularLocation>
</comment>
<evidence type="ECO:0000256" key="3">
    <source>
        <dbReference type="ARBA" id="ARBA00022989"/>
    </source>
</evidence>
<dbReference type="AlphaFoldDB" id="A0AAU7FCV9"/>
<keyword evidence="4 5" id="KW-0472">Membrane</keyword>
<gene>
    <name evidence="8" type="ORF">ABHF33_05340</name>
</gene>
<name>A0AAU7FCV9_9NEIS</name>
<dbReference type="KEGG" id="cmav:ABHF33_05340"/>
<reference evidence="8" key="1">
    <citation type="submission" date="2024-05" db="EMBL/GenBank/DDBJ databases">
        <authorList>
            <person name="Yang L."/>
            <person name="Pan L."/>
        </authorList>
    </citation>
    <scope>NUCLEOTIDE SEQUENCE</scope>
    <source>
        <strain evidence="8">FCG-7</strain>
    </source>
</reference>
<evidence type="ECO:0000256" key="5">
    <source>
        <dbReference type="SAM" id="Phobius"/>
    </source>
</evidence>
<dbReference type="InterPro" id="IPR007829">
    <property type="entry name" value="TM2"/>
</dbReference>
<feature type="domain" description="TM2" evidence="6">
    <location>
        <begin position="40"/>
        <end position="88"/>
    </location>
</feature>
<accession>A0AAU7FCV9</accession>